<name>A0ABV2KGP7_SPOPS</name>
<organism evidence="1 2">
    <name type="scientific">Sporosarcina psychrophila</name>
    <name type="common">Bacillus psychrophilus</name>
    <dbReference type="NCBI Taxonomy" id="1476"/>
    <lineage>
        <taxon>Bacteria</taxon>
        <taxon>Bacillati</taxon>
        <taxon>Bacillota</taxon>
        <taxon>Bacilli</taxon>
        <taxon>Bacillales</taxon>
        <taxon>Caryophanaceae</taxon>
        <taxon>Sporosarcina</taxon>
    </lineage>
</organism>
<evidence type="ECO:0000313" key="1">
    <source>
        <dbReference type="EMBL" id="MET3659208.1"/>
    </source>
</evidence>
<gene>
    <name evidence="1" type="ORF">ABIC55_004328</name>
</gene>
<sequence>MLDSIRSLRNLILIIVFNEELSSESENYLDLSLQRCLLIEENIVRIKSFPYYTRFQLITLIKNLQNDVQMSFDMYTHFYEEYYGLKSD</sequence>
<accession>A0ABV2KGP7</accession>
<dbReference type="EMBL" id="JBEPME010000008">
    <property type="protein sequence ID" value="MET3659208.1"/>
    <property type="molecule type" value="Genomic_DNA"/>
</dbReference>
<reference evidence="1 2" key="1">
    <citation type="submission" date="2024-06" db="EMBL/GenBank/DDBJ databases">
        <title>Sorghum-associated microbial communities from plants grown in Nebraska, USA.</title>
        <authorList>
            <person name="Schachtman D."/>
        </authorList>
    </citation>
    <scope>NUCLEOTIDE SEQUENCE [LARGE SCALE GENOMIC DNA]</scope>
    <source>
        <strain evidence="1 2">1288</strain>
    </source>
</reference>
<evidence type="ECO:0000313" key="2">
    <source>
        <dbReference type="Proteomes" id="UP001549104"/>
    </source>
</evidence>
<dbReference type="Proteomes" id="UP001549104">
    <property type="component" value="Unassembled WGS sequence"/>
</dbReference>
<protein>
    <submittedName>
        <fullName evidence="1">Uncharacterized protein</fullName>
    </submittedName>
</protein>
<keyword evidence="2" id="KW-1185">Reference proteome</keyword>
<comment type="caution">
    <text evidence="1">The sequence shown here is derived from an EMBL/GenBank/DDBJ whole genome shotgun (WGS) entry which is preliminary data.</text>
</comment>
<proteinExistence type="predicted"/>